<name>A0AC35U7M2_9BILA</name>
<accession>A0AC35U7M2</accession>
<dbReference type="Proteomes" id="UP000095286">
    <property type="component" value="Unplaced"/>
</dbReference>
<evidence type="ECO:0000313" key="2">
    <source>
        <dbReference type="WBParaSite" id="RSKR_0000821800.1"/>
    </source>
</evidence>
<reference evidence="2" key="1">
    <citation type="submission" date="2016-11" db="UniProtKB">
        <authorList>
            <consortium name="WormBaseParasite"/>
        </authorList>
    </citation>
    <scope>IDENTIFICATION</scope>
    <source>
        <strain evidence="2">KR3021</strain>
    </source>
</reference>
<organism evidence="1 2">
    <name type="scientific">Rhabditophanes sp. KR3021</name>
    <dbReference type="NCBI Taxonomy" id="114890"/>
    <lineage>
        <taxon>Eukaryota</taxon>
        <taxon>Metazoa</taxon>
        <taxon>Ecdysozoa</taxon>
        <taxon>Nematoda</taxon>
        <taxon>Chromadorea</taxon>
        <taxon>Rhabditida</taxon>
        <taxon>Tylenchina</taxon>
        <taxon>Panagrolaimomorpha</taxon>
        <taxon>Strongyloidoidea</taxon>
        <taxon>Alloionematidae</taxon>
        <taxon>Rhabditophanes</taxon>
    </lineage>
</organism>
<protein>
    <submittedName>
        <fullName evidence="2">G_PROTEIN_RECEP_F1_2 domain-containing protein</fullName>
    </submittedName>
</protein>
<proteinExistence type="predicted"/>
<sequence length="691" mass="78139">MSSNSTDNVPTVIDINLSTPFEFGQPLYGYLLPSLVSVTTITNFFILIVLSQKHLRTPTNYILFSMALSDAMIGLTSFPWYFYYYTMGGYETDQQYGLNSFWCQVHPYSATIFPTLFKTCANWLTVFLAIQRYVYVCVPSSVHQYCTPRKTKIIIVSLLFASFVSVFPDIFGRYFYTEFENGHYKCYVHYSTWVLEYIGSQFYHIFSTSFKAICVHAIPCGLLMIFTWKLARTISKAENRKRSWATTTVLESNPSTTSEGQTIRQQHNSAPRPSTTTRIPYPMSASSSPNVISGFSRSSLYATNRMLLGVCIVFLTLEIPAAVIYVLHFLAATNMLSSSDEADAAAAYYPLNVALIIRNVLVIFISPIQFIIYCSMSEQFRLTVRQLFSSRLLFVTQAQATFHGGKRYSLILVDLDNIDENKRNGRGYCGKFRKANGVTNYIEDIPIGTLNDNSSIINSYQGNDFSQTNGISPNFFILILSIIPLLTIFGNLMVITAVYREKILHTVTNYLIVSLAISDFLVALCVMTTSIYFEIKLEAMNFGKILCNLYISFDVIVSTASILNLLAISLDRYIAISRPVDYCQYGSKGKRAFKSIAIVWVVSICVGLPILFGVNNLQDSGDVTCWLPFFTIHFTDAICMLSSKGTPCVHEMARFSTTWLGYLNSSLNPLIYTVFDQRFRRAFRNIIHCKP</sequence>
<evidence type="ECO:0000313" key="1">
    <source>
        <dbReference type="Proteomes" id="UP000095286"/>
    </source>
</evidence>
<dbReference type="WBParaSite" id="RSKR_0000821800.1">
    <property type="protein sequence ID" value="RSKR_0000821800.1"/>
    <property type="gene ID" value="RSKR_0000821800"/>
</dbReference>